<dbReference type="InterPro" id="IPR018391">
    <property type="entry name" value="PQQ_b-propeller_rpt"/>
</dbReference>
<organism evidence="3 4">
    <name type="scientific">Bacteroides clarus</name>
    <dbReference type="NCBI Taxonomy" id="626929"/>
    <lineage>
        <taxon>Bacteria</taxon>
        <taxon>Pseudomonadati</taxon>
        <taxon>Bacteroidota</taxon>
        <taxon>Bacteroidia</taxon>
        <taxon>Bacteroidales</taxon>
        <taxon>Bacteroidaceae</taxon>
        <taxon>Bacteroides</taxon>
    </lineage>
</organism>
<dbReference type="Gene3D" id="2.130.10.10">
    <property type="entry name" value="YVTN repeat-like/Quinoprotein amine dehydrogenase"/>
    <property type="match status" value="1"/>
</dbReference>
<dbReference type="PROSITE" id="PS50093">
    <property type="entry name" value="PKD"/>
    <property type="match status" value="1"/>
</dbReference>
<proteinExistence type="predicted"/>
<dbReference type="InterPro" id="IPR000601">
    <property type="entry name" value="PKD_dom"/>
</dbReference>
<dbReference type="CDD" id="cd00063">
    <property type="entry name" value="FN3"/>
    <property type="match status" value="2"/>
</dbReference>
<dbReference type="InterPro" id="IPR002372">
    <property type="entry name" value="PQQ_rpt_dom"/>
</dbReference>
<name>A0A412MYE1_9BACE</name>
<dbReference type="Pfam" id="PF18911">
    <property type="entry name" value="PKD_4"/>
    <property type="match status" value="1"/>
</dbReference>
<dbReference type="InterPro" id="IPR003961">
    <property type="entry name" value="FN3_dom"/>
</dbReference>
<dbReference type="InterPro" id="IPR035986">
    <property type="entry name" value="PKD_dom_sf"/>
</dbReference>
<comment type="caution">
    <text evidence="3">The sequence shown here is derived from an EMBL/GenBank/DDBJ whole genome shotgun (WGS) entry which is preliminary data.</text>
</comment>
<dbReference type="PANTHER" id="PTHR34512:SF30">
    <property type="entry name" value="OUTER MEMBRANE PROTEIN ASSEMBLY FACTOR BAMB"/>
    <property type="match status" value="1"/>
</dbReference>
<dbReference type="SUPFAM" id="SSF49265">
    <property type="entry name" value="Fibronectin type III"/>
    <property type="match status" value="1"/>
</dbReference>
<dbReference type="SMART" id="SM00564">
    <property type="entry name" value="PQQ"/>
    <property type="match status" value="7"/>
</dbReference>
<dbReference type="Pfam" id="PF00041">
    <property type="entry name" value="fn3"/>
    <property type="match status" value="1"/>
</dbReference>
<protein>
    <submittedName>
        <fullName evidence="3">Cell surface protein</fullName>
    </submittedName>
</protein>
<dbReference type="EMBL" id="QRWP01000014">
    <property type="protein sequence ID" value="RGT30149.1"/>
    <property type="molecule type" value="Genomic_DNA"/>
</dbReference>
<dbReference type="Gene3D" id="2.40.10.480">
    <property type="match status" value="2"/>
</dbReference>
<dbReference type="SMART" id="SM00060">
    <property type="entry name" value="FN3"/>
    <property type="match status" value="2"/>
</dbReference>
<dbReference type="Proteomes" id="UP000285159">
    <property type="component" value="Unassembled WGS sequence"/>
</dbReference>
<evidence type="ECO:0000313" key="3">
    <source>
        <dbReference type="EMBL" id="RGT30149.1"/>
    </source>
</evidence>
<dbReference type="InterPro" id="IPR015943">
    <property type="entry name" value="WD40/YVTN_repeat-like_dom_sf"/>
</dbReference>
<dbReference type="InterPro" id="IPR036116">
    <property type="entry name" value="FN3_sf"/>
</dbReference>
<accession>A0A412MYE1</accession>
<dbReference type="SUPFAM" id="SSF50998">
    <property type="entry name" value="Quinoprotein alcohol dehydrogenase-like"/>
    <property type="match status" value="1"/>
</dbReference>
<dbReference type="SUPFAM" id="SSF49299">
    <property type="entry name" value="PKD domain"/>
    <property type="match status" value="1"/>
</dbReference>
<evidence type="ECO:0000313" key="4">
    <source>
        <dbReference type="Proteomes" id="UP000285159"/>
    </source>
</evidence>
<dbReference type="PROSITE" id="PS50853">
    <property type="entry name" value="FN3"/>
    <property type="match status" value="1"/>
</dbReference>
<feature type="domain" description="Fibronectin type-III" evidence="2">
    <location>
        <begin position="138"/>
        <end position="233"/>
    </location>
</feature>
<dbReference type="AlphaFoldDB" id="A0A412MYE1"/>
<sequence>MRNFYGKIPDIDSLLNLKKQTMKKVIYSLFFVFAAVFTACEEELPKANFDLYELKSLEASAGDMNVTLTWEDYENAHPSEYLVIWTTGAAEDDGGQMTVEADKKSVVVENLVNDMTYGFSVQPRYAGGLAGKTSVNCTPKNARYPVTDLTATAGNERVRLNWIKPNSERFTNYQITVSPSGKVITLDDTSLESYIIEGLTNDMEYTFSMVASYPTGNSEPVEVSATPGKVSPILVDQSEKTELTLWEPVTFTLNDMFFMGGDVQSVNWDFGDGTASVELSPKHAYGAVGDKYTVSVTVTYTDGTTDTGSMDITVVNYKWDSINLESGNYKGYVKVSNPVFSLDGKTMYIPTSTPAGHLFAIDVTTGNIKWVYGIDAITYGGGALIGDDGTIYQCVESKDIDNVHAINSDGTKKWSIKLDDKIGAFPALSADGTVLYCLTNAPTLYALNIVDGSIKWRVEKLDDSNKGCAVAVDKMGNIYAGTNAAIYSFTSSGNERWNGKNIAFKITERGAFALHGDCLYATTLDKGLISVNMTTGEKNWDYKNTGGNAYFPIVDKNGVIYFTEKGVSGKALVYAVEPTGSLKWSKDIASVLTYNGAALSAEGLLFLGNSGGKKVWKLDTNDNGELTEVRNIGQNIMAGVTIGTDKRLYFGTIGSNNIGSIKAVAINASPELSSWSMRGGDLQGTNRQK</sequence>
<gene>
    <name evidence="3" type="ORF">DWX38_14195</name>
</gene>
<dbReference type="PANTHER" id="PTHR34512">
    <property type="entry name" value="CELL SURFACE PROTEIN"/>
    <property type="match status" value="1"/>
</dbReference>
<feature type="domain" description="PKD" evidence="1">
    <location>
        <begin position="260"/>
        <end position="314"/>
    </location>
</feature>
<dbReference type="Pfam" id="PF13360">
    <property type="entry name" value="PQQ_2"/>
    <property type="match status" value="1"/>
</dbReference>
<dbReference type="InterPro" id="IPR011047">
    <property type="entry name" value="Quinoprotein_ADH-like_sf"/>
</dbReference>
<dbReference type="Gene3D" id="2.60.40.10">
    <property type="entry name" value="Immunoglobulins"/>
    <property type="match status" value="3"/>
</dbReference>
<dbReference type="InterPro" id="IPR013783">
    <property type="entry name" value="Ig-like_fold"/>
</dbReference>
<evidence type="ECO:0000259" key="2">
    <source>
        <dbReference type="PROSITE" id="PS50853"/>
    </source>
</evidence>
<evidence type="ECO:0000259" key="1">
    <source>
        <dbReference type="PROSITE" id="PS50093"/>
    </source>
</evidence>
<reference evidence="3 4" key="1">
    <citation type="submission" date="2018-08" db="EMBL/GenBank/DDBJ databases">
        <title>A genome reference for cultivated species of the human gut microbiota.</title>
        <authorList>
            <person name="Zou Y."/>
            <person name="Xue W."/>
            <person name="Luo G."/>
        </authorList>
    </citation>
    <scope>NUCLEOTIDE SEQUENCE [LARGE SCALE GENOMIC DNA]</scope>
    <source>
        <strain evidence="3 4">AF19-1AC</strain>
    </source>
</reference>